<keyword evidence="1" id="KW-0175">Coiled coil</keyword>
<feature type="region of interest" description="Disordered" evidence="2">
    <location>
        <begin position="20"/>
        <end position="43"/>
    </location>
</feature>
<reference evidence="3 4" key="1">
    <citation type="journal article" date="2015" name="Sci. Rep.">
        <title>Genome of the facultative scuticociliatosis pathogen Pseudocohnilembus persalinus provides insight into its virulence through horizontal gene transfer.</title>
        <authorList>
            <person name="Xiong J."/>
            <person name="Wang G."/>
            <person name="Cheng J."/>
            <person name="Tian M."/>
            <person name="Pan X."/>
            <person name="Warren A."/>
            <person name="Jiang C."/>
            <person name="Yuan D."/>
            <person name="Miao W."/>
        </authorList>
    </citation>
    <scope>NUCLEOTIDE SEQUENCE [LARGE SCALE GENOMIC DNA]</scope>
    <source>
        <strain evidence="3">36N120E</strain>
    </source>
</reference>
<feature type="region of interest" description="Disordered" evidence="2">
    <location>
        <begin position="346"/>
        <end position="367"/>
    </location>
</feature>
<evidence type="ECO:0000313" key="4">
    <source>
        <dbReference type="Proteomes" id="UP000054937"/>
    </source>
</evidence>
<evidence type="ECO:0000256" key="1">
    <source>
        <dbReference type="SAM" id="Coils"/>
    </source>
</evidence>
<dbReference type="AlphaFoldDB" id="A0A0V0Q9U4"/>
<organism evidence="3 4">
    <name type="scientific">Pseudocohnilembus persalinus</name>
    <name type="common">Ciliate</name>
    <dbReference type="NCBI Taxonomy" id="266149"/>
    <lineage>
        <taxon>Eukaryota</taxon>
        <taxon>Sar</taxon>
        <taxon>Alveolata</taxon>
        <taxon>Ciliophora</taxon>
        <taxon>Intramacronucleata</taxon>
        <taxon>Oligohymenophorea</taxon>
        <taxon>Scuticociliatia</taxon>
        <taxon>Philasterida</taxon>
        <taxon>Pseudocohnilembidae</taxon>
        <taxon>Pseudocohnilembus</taxon>
    </lineage>
</organism>
<proteinExistence type="predicted"/>
<accession>A0A0V0Q9U4</accession>
<gene>
    <name evidence="3" type="ORF">PPERSA_11585</name>
</gene>
<evidence type="ECO:0000256" key="2">
    <source>
        <dbReference type="SAM" id="MobiDB-lite"/>
    </source>
</evidence>
<name>A0A0V0Q9U4_PSEPJ</name>
<comment type="caution">
    <text evidence="3">The sequence shown here is derived from an EMBL/GenBank/DDBJ whole genome shotgun (WGS) entry which is preliminary data.</text>
</comment>
<dbReference type="InParanoid" id="A0A0V0Q9U4"/>
<evidence type="ECO:0000313" key="3">
    <source>
        <dbReference type="EMBL" id="KRW98984.1"/>
    </source>
</evidence>
<sequence>MPNLNINESRLNKHIQSFESQNNSLLRNKTQKSENDQNNNNNEINYQMMNSKKKNQSKSAGKYNNSQLSFQKIKSNNNNDYSSKNNFIMAAQKSLKKQHLKTDKNNLIQQFNSPNKNLDIFNEIEQIFQKGQQNSRNKLNLNRENSLEQELILKYNLNGMKGEKAQQLLKILQMDENFQNRLNREKVIQAHLQKKQNQNFNLKGVQNQNQSKNDLNKQKIKYNNYSPLKKKLLNDTKNSGYSEKQLQQQQSSVQFQTEFNQNMQNQQINQKEISNIQDKVQQALQNVNNLEQNLNQKDKNDILTSQQQSMKSSQLNSNVLVQNQSTTSESNDSSVYQENYLKGKYQQEKQYQQQQKTQLNGQKNNNQYQNSENYTIQESINEEEVPTLYGSMWTKLQLDENNRINQAGTSFKRELLKVDQLKMKNDSVLKDYLELKHDLLRYDIQNKQQK</sequence>
<protein>
    <submittedName>
        <fullName evidence="3">Uncharacterized protein</fullName>
    </submittedName>
</protein>
<dbReference type="Proteomes" id="UP000054937">
    <property type="component" value="Unassembled WGS sequence"/>
</dbReference>
<feature type="coiled-coil region" evidence="1">
    <location>
        <begin position="273"/>
        <end position="300"/>
    </location>
</feature>
<dbReference type="FunCoup" id="A0A0V0Q9U4">
    <property type="interactions" value="1"/>
</dbReference>
<keyword evidence="4" id="KW-1185">Reference proteome</keyword>
<dbReference type="EMBL" id="LDAU01000223">
    <property type="protein sequence ID" value="KRW98984.1"/>
    <property type="molecule type" value="Genomic_DNA"/>
</dbReference>